<evidence type="ECO:0000259" key="1">
    <source>
        <dbReference type="SMART" id="SM00460"/>
    </source>
</evidence>
<dbReference type="InterPro" id="IPR038765">
    <property type="entry name" value="Papain-like_cys_pep_sf"/>
</dbReference>
<dbReference type="SMART" id="SM00460">
    <property type="entry name" value="TGc"/>
    <property type="match status" value="1"/>
</dbReference>
<organism evidence="2 3">
    <name type="scientific">Actinocorallia longicatena</name>
    <dbReference type="NCBI Taxonomy" id="111803"/>
    <lineage>
        <taxon>Bacteria</taxon>
        <taxon>Bacillati</taxon>
        <taxon>Actinomycetota</taxon>
        <taxon>Actinomycetes</taxon>
        <taxon>Streptosporangiales</taxon>
        <taxon>Thermomonosporaceae</taxon>
        <taxon>Actinocorallia</taxon>
    </lineage>
</organism>
<protein>
    <recommendedName>
        <fullName evidence="1">Transglutaminase-like domain-containing protein</fullName>
    </recommendedName>
</protein>
<feature type="domain" description="Transglutaminase-like" evidence="1">
    <location>
        <begin position="216"/>
        <end position="276"/>
    </location>
</feature>
<dbReference type="InterPro" id="IPR002931">
    <property type="entry name" value="Transglutaminase-like"/>
</dbReference>
<accession>A0ABP6Q7F8</accession>
<dbReference type="Proteomes" id="UP001501237">
    <property type="component" value="Unassembled WGS sequence"/>
</dbReference>
<dbReference type="RefSeq" id="WP_344824558.1">
    <property type="nucleotide sequence ID" value="NZ_BAAAUV010000004.1"/>
</dbReference>
<comment type="caution">
    <text evidence="2">The sequence shown here is derived from an EMBL/GenBank/DDBJ whole genome shotgun (WGS) entry which is preliminary data.</text>
</comment>
<keyword evidence="3" id="KW-1185">Reference proteome</keyword>
<proteinExistence type="predicted"/>
<evidence type="ECO:0000313" key="2">
    <source>
        <dbReference type="EMBL" id="GAA3203648.1"/>
    </source>
</evidence>
<gene>
    <name evidence="2" type="ORF">GCM10010468_17810</name>
</gene>
<reference evidence="3" key="1">
    <citation type="journal article" date="2019" name="Int. J. Syst. Evol. Microbiol.">
        <title>The Global Catalogue of Microorganisms (GCM) 10K type strain sequencing project: providing services to taxonomists for standard genome sequencing and annotation.</title>
        <authorList>
            <consortium name="The Broad Institute Genomics Platform"/>
            <consortium name="The Broad Institute Genome Sequencing Center for Infectious Disease"/>
            <person name="Wu L."/>
            <person name="Ma J."/>
        </authorList>
    </citation>
    <scope>NUCLEOTIDE SEQUENCE [LARGE SCALE GENOMIC DNA]</scope>
    <source>
        <strain evidence="3">JCM 9377</strain>
    </source>
</reference>
<dbReference type="EMBL" id="BAAAUV010000004">
    <property type="protein sequence ID" value="GAA3203648.1"/>
    <property type="molecule type" value="Genomic_DNA"/>
</dbReference>
<dbReference type="SUPFAM" id="SSF54001">
    <property type="entry name" value="Cysteine proteinases"/>
    <property type="match status" value="1"/>
</dbReference>
<sequence length="340" mass="36584">MTISQPIDGSAAVRSWTSAARRLIPTPEPYRRPDVGRAAALRLLDCDEATLDLLLSAGLPATGTGRDLWFDRYDLINVAVHGGTGRSVPEAAQRFLLRYADGPRDGWTAPRSWTLRWMLACADPGCTGTWRIRTPVPELFGGRLEAQDARQTAPGVIEATGGRVRLTAGLVTGGFRAEVRSSLARKLFDELLDELETERLRYQWLPPGLNTDAAAAVRHGAVDCVAAALVLAERARDCGLNARTRRGRMLGMLAVDHSWAEVQDTGGRWLPLDPIFALLGGAGRVGAAGAEFREFCAGSVPSRFLPWDRAAGEPLAEHECAAGGWTEGTGTETFLATPAT</sequence>
<dbReference type="Pfam" id="PF01841">
    <property type="entry name" value="Transglut_core"/>
    <property type="match status" value="1"/>
</dbReference>
<evidence type="ECO:0000313" key="3">
    <source>
        <dbReference type="Proteomes" id="UP001501237"/>
    </source>
</evidence>
<name>A0ABP6Q7F8_9ACTN</name>